<evidence type="ECO:0000313" key="4">
    <source>
        <dbReference type="Proteomes" id="UP000692954"/>
    </source>
</evidence>
<dbReference type="InterPro" id="IPR016903">
    <property type="entry name" value="Nucleolar_cplx-assoc_3"/>
</dbReference>
<organism evidence="3 4">
    <name type="scientific">Paramecium sonneborni</name>
    <dbReference type="NCBI Taxonomy" id="65129"/>
    <lineage>
        <taxon>Eukaryota</taxon>
        <taxon>Sar</taxon>
        <taxon>Alveolata</taxon>
        <taxon>Ciliophora</taxon>
        <taxon>Intramacronucleata</taxon>
        <taxon>Oligohymenophorea</taxon>
        <taxon>Peniculida</taxon>
        <taxon>Parameciidae</taxon>
        <taxon>Paramecium</taxon>
    </lineage>
</organism>
<sequence>MSENPRGFTLTQITQMLEEKVTEIQANLDQKISELPSLIELLKHDNIFIVQMTIMALTDLFIDIAPLYIIDQQAHEFQITKFIKKEEKQVLNFELSLIKNYYQFIKAQFTFVKLINQGPLVETCYQRELDQYITYGLFTCNQICYNSLSNILSNKKNSLHESKLQILIQIQKLYQAKHEDQLQDNPEDLVNQIQIDTKFLPQELEKQGKEKKRAAKQKIREYFSQKEKDKKKKN</sequence>
<dbReference type="InterPro" id="IPR011501">
    <property type="entry name" value="Noc3_N"/>
</dbReference>
<evidence type="ECO:0000313" key="3">
    <source>
        <dbReference type="EMBL" id="CAD8094593.1"/>
    </source>
</evidence>
<dbReference type="Pfam" id="PF07540">
    <property type="entry name" value="NOC3p"/>
    <property type="match status" value="1"/>
</dbReference>
<feature type="compositionally biased region" description="Basic and acidic residues" evidence="1">
    <location>
        <begin position="218"/>
        <end position="228"/>
    </location>
</feature>
<evidence type="ECO:0000259" key="2">
    <source>
        <dbReference type="Pfam" id="PF07540"/>
    </source>
</evidence>
<dbReference type="GO" id="GO:0005730">
    <property type="term" value="C:nucleolus"/>
    <property type="evidence" value="ECO:0007669"/>
    <property type="project" value="TreeGrafter"/>
</dbReference>
<feature type="region of interest" description="Disordered" evidence="1">
    <location>
        <begin position="205"/>
        <end position="234"/>
    </location>
</feature>
<dbReference type="GO" id="GO:0003682">
    <property type="term" value="F:chromatin binding"/>
    <property type="evidence" value="ECO:0007669"/>
    <property type="project" value="TreeGrafter"/>
</dbReference>
<dbReference type="PANTHER" id="PTHR14428:SF5">
    <property type="entry name" value="NUCLEOLAR COMPLEX PROTEIN 3 HOMOLOG"/>
    <property type="match status" value="1"/>
</dbReference>
<accession>A0A8S1NY21</accession>
<keyword evidence="4" id="KW-1185">Reference proteome</keyword>
<dbReference type="Proteomes" id="UP000692954">
    <property type="component" value="Unassembled WGS sequence"/>
</dbReference>
<proteinExistence type="predicted"/>
<feature type="domain" description="Nucleolar complex-associated protein 3 N-terminal" evidence="2">
    <location>
        <begin position="15"/>
        <end position="104"/>
    </location>
</feature>
<dbReference type="GO" id="GO:0006270">
    <property type="term" value="P:DNA replication initiation"/>
    <property type="evidence" value="ECO:0007669"/>
    <property type="project" value="TreeGrafter"/>
</dbReference>
<gene>
    <name evidence="3" type="ORF">PSON_ATCC_30995.1.T0620281</name>
</gene>
<reference evidence="3" key="1">
    <citation type="submission" date="2021-01" db="EMBL/GenBank/DDBJ databases">
        <authorList>
            <consortium name="Genoscope - CEA"/>
            <person name="William W."/>
        </authorList>
    </citation>
    <scope>NUCLEOTIDE SEQUENCE</scope>
</reference>
<name>A0A8S1NY21_9CILI</name>
<dbReference type="OrthoDB" id="298252at2759"/>
<dbReference type="PANTHER" id="PTHR14428">
    <property type="entry name" value="NUCLEOLAR COMPLEX PROTEIN 3"/>
    <property type="match status" value="1"/>
</dbReference>
<comment type="caution">
    <text evidence="3">The sequence shown here is derived from an EMBL/GenBank/DDBJ whole genome shotgun (WGS) entry which is preliminary data.</text>
</comment>
<dbReference type="EMBL" id="CAJJDN010000062">
    <property type="protein sequence ID" value="CAD8094593.1"/>
    <property type="molecule type" value="Genomic_DNA"/>
</dbReference>
<evidence type="ECO:0000256" key="1">
    <source>
        <dbReference type="SAM" id="MobiDB-lite"/>
    </source>
</evidence>
<dbReference type="AlphaFoldDB" id="A0A8S1NY21"/>
<protein>
    <recommendedName>
        <fullName evidence="2">Nucleolar complex-associated protein 3 N-terminal domain-containing protein</fullName>
    </recommendedName>
</protein>